<feature type="region of interest" description="Disordered" evidence="1">
    <location>
        <begin position="41"/>
        <end position="133"/>
    </location>
</feature>
<gene>
    <name evidence="2" type="ORF">CEXT_33381</name>
</gene>
<feature type="compositionally biased region" description="Polar residues" evidence="1">
    <location>
        <begin position="124"/>
        <end position="133"/>
    </location>
</feature>
<feature type="compositionally biased region" description="Basic and acidic residues" evidence="1">
    <location>
        <begin position="105"/>
        <end position="115"/>
    </location>
</feature>
<dbReference type="AlphaFoldDB" id="A0AAV4T220"/>
<comment type="caution">
    <text evidence="2">The sequence shown here is derived from an EMBL/GenBank/DDBJ whole genome shotgun (WGS) entry which is preliminary data.</text>
</comment>
<evidence type="ECO:0000313" key="3">
    <source>
        <dbReference type="Proteomes" id="UP001054945"/>
    </source>
</evidence>
<reference evidence="2 3" key="1">
    <citation type="submission" date="2021-06" db="EMBL/GenBank/DDBJ databases">
        <title>Caerostris extrusa draft genome.</title>
        <authorList>
            <person name="Kono N."/>
            <person name="Arakawa K."/>
        </authorList>
    </citation>
    <scope>NUCLEOTIDE SEQUENCE [LARGE SCALE GENOMIC DNA]</scope>
</reference>
<dbReference type="Proteomes" id="UP001054945">
    <property type="component" value="Unassembled WGS sequence"/>
</dbReference>
<evidence type="ECO:0000313" key="2">
    <source>
        <dbReference type="EMBL" id="GIY40748.1"/>
    </source>
</evidence>
<protein>
    <submittedName>
        <fullName evidence="2">Uncharacterized protein</fullName>
    </submittedName>
</protein>
<sequence length="133" mass="14251">MFMKWRVRSVPAFPWAAVRSLVCGRGGHFTRGNHPMDLRCPAGHSRDSRVAAESLGTKVGNGGRQGRGSKGFSAKHCNPAPKQESESKERMLQGVGEGGVGEGGSKSREDRETSWEIKGALFPSPSTQKGGNQ</sequence>
<proteinExistence type="predicted"/>
<keyword evidence="3" id="KW-1185">Reference proteome</keyword>
<feature type="compositionally biased region" description="Gly residues" evidence="1">
    <location>
        <begin position="59"/>
        <end position="69"/>
    </location>
</feature>
<feature type="compositionally biased region" description="Gly residues" evidence="1">
    <location>
        <begin position="95"/>
        <end position="104"/>
    </location>
</feature>
<evidence type="ECO:0000256" key="1">
    <source>
        <dbReference type="SAM" id="MobiDB-lite"/>
    </source>
</evidence>
<organism evidence="2 3">
    <name type="scientific">Caerostris extrusa</name>
    <name type="common">Bark spider</name>
    <name type="synonym">Caerostris bankana</name>
    <dbReference type="NCBI Taxonomy" id="172846"/>
    <lineage>
        <taxon>Eukaryota</taxon>
        <taxon>Metazoa</taxon>
        <taxon>Ecdysozoa</taxon>
        <taxon>Arthropoda</taxon>
        <taxon>Chelicerata</taxon>
        <taxon>Arachnida</taxon>
        <taxon>Araneae</taxon>
        <taxon>Araneomorphae</taxon>
        <taxon>Entelegynae</taxon>
        <taxon>Araneoidea</taxon>
        <taxon>Araneidae</taxon>
        <taxon>Caerostris</taxon>
    </lineage>
</organism>
<dbReference type="EMBL" id="BPLR01010653">
    <property type="protein sequence ID" value="GIY40748.1"/>
    <property type="molecule type" value="Genomic_DNA"/>
</dbReference>
<accession>A0AAV4T220</accession>
<name>A0AAV4T220_CAEEX</name>